<dbReference type="RefSeq" id="XP_040760177.1">
    <property type="nucleotide sequence ID" value="XM_040910927.1"/>
</dbReference>
<gene>
    <name evidence="2" type="ORF">LAESUDRAFT_738728</name>
</gene>
<evidence type="ECO:0008006" key="4">
    <source>
        <dbReference type="Google" id="ProtNLM"/>
    </source>
</evidence>
<dbReference type="GeneID" id="63827956"/>
<dbReference type="OrthoDB" id="3355480at2759"/>
<accession>A0A165C9M1</accession>
<dbReference type="Gene3D" id="3.30.559.30">
    <property type="entry name" value="Nonribosomal peptide synthetase, condensation domain"/>
    <property type="match status" value="1"/>
</dbReference>
<sequence>MSPRPGLPTPPPIGDEERKEYIDSIVPLVAGEPVCCPETIRYERKMGDTELSYYLPSRQAGVNDMYLHIGFNAPEHLVRRARVCTVWAILRLRHPLLAARAEMHDYDDVRFVYDAPSSPENAFSGADENLDFRVQGKDELIDTYLNGPRTLSNTRLSYLVVSQPANASMPTPPPTPSPSRKNSQFDTADDITPSSLERQYELMLCAMHFLGDGMALHQTANHFFQLLGGSKTDDELTAQLAEEWQDRWKLTFSSTSVSPATNVIPRSLEDNLPSSSDSRFKRAAEQVDFHLSQASLVGGQAFPRCKHPERHTIVPTVSYPPELTKAMLRKCKEHGVSISAALFAVCNVAWARLGRTSSELPMMMYSALNLRPYFTKSKSLEEEKEKLLWDSYWFLAIAYFNVVLPSLLPTGAEAQERMFWHRAREAKTQSAKAVKNKMIVSRTREMAKERGVRARAWGREDDEKENGTWVPPPKTSDDAPSVKKILPARAPASSAALMGLSLLGNLDGMYAHATFPGIKLHTLTTGSRQRHGAMLLFGYTFAGKLWVSLGYDENGFEEGVVDGFWKELVRCVEEFLG</sequence>
<keyword evidence="3" id="KW-1185">Reference proteome</keyword>
<feature type="region of interest" description="Disordered" evidence="1">
    <location>
        <begin position="164"/>
        <end position="190"/>
    </location>
</feature>
<feature type="compositionally biased region" description="Polar residues" evidence="1">
    <location>
        <begin position="180"/>
        <end position="190"/>
    </location>
</feature>
<dbReference type="AlphaFoldDB" id="A0A165C9M1"/>
<proteinExistence type="predicted"/>
<dbReference type="PANTHER" id="PTHR28037:SF1">
    <property type="entry name" value="ALCOHOL O-ACETYLTRANSFERASE 1-RELATED"/>
    <property type="match status" value="1"/>
</dbReference>
<dbReference type="EMBL" id="KV427652">
    <property type="protein sequence ID" value="KZT02437.1"/>
    <property type="molecule type" value="Genomic_DNA"/>
</dbReference>
<dbReference type="STRING" id="1314785.A0A165C9M1"/>
<feature type="compositionally biased region" description="Basic and acidic residues" evidence="1">
    <location>
        <begin position="451"/>
        <end position="461"/>
    </location>
</feature>
<evidence type="ECO:0000313" key="3">
    <source>
        <dbReference type="Proteomes" id="UP000076871"/>
    </source>
</evidence>
<evidence type="ECO:0000256" key="1">
    <source>
        <dbReference type="SAM" id="MobiDB-lite"/>
    </source>
</evidence>
<dbReference type="Gene3D" id="3.30.559.10">
    <property type="entry name" value="Chloramphenicol acetyltransferase-like domain"/>
    <property type="match status" value="1"/>
</dbReference>
<dbReference type="InParanoid" id="A0A165C9M1"/>
<organism evidence="2 3">
    <name type="scientific">Laetiporus sulphureus 93-53</name>
    <dbReference type="NCBI Taxonomy" id="1314785"/>
    <lineage>
        <taxon>Eukaryota</taxon>
        <taxon>Fungi</taxon>
        <taxon>Dikarya</taxon>
        <taxon>Basidiomycota</taxon>
        <taxon>Agaricomycotina</taxon>
        <taxon>Agaricomycetes</taxon>
        <taxon>Polyporales</taxon>
        <taxon>Laetiporus</taxon>
    </lineage>
</organism>
<evidence type="ECO:0000313" key="2">
    <source>
        <dbReference type="EMBL" id="KZT02437.1"/>
    </source>
</evidence>
<feature type="region of interest" description="Disordered" evidence="1">
    <location>
        <begin position="451"/>
        <end position="481"/>
    </location>
</feature>
<dbReference type="InterPro" id="IPR052058">
    <property type="entry name" value="Alcohol_O-acetyltransferase"/>
</dbReference>
<reference evidence="2 3" key="1">
    <citation type="journal article" date="2016" name="Mol. Biol. Evol.">
        <title>Comparative Genomics of Early-Diverging Mushroom-Forming Fungi Provides Insights into the Origins of Lignocellulose Decay Capabilities.</title>
        <authorList>
            <person name="Nagy L.G."/>
            <person name="Riley R."/>
            <person name="Tritt A."/>
            <person name="Adam C."/>
            <person name="Daum C."/>
            <person name="Floudas D."/>
            <person name="Sun H."/>
            <person name="Yadav J.S."/>
            <person name="Pangilinan J."/>
            <person name="Larsson K.H."/>
            <person name="Matsuura K."/>
            <person name="Barry K."/>
            <person name="Labutti K."/>
            <person name="Kuo R."/>
            <person name="Ohm R.A."/>
            <person name="Bhattacharya S.S."/>
            <person name="Shirouzu T."/>
            <person name="Yoshinaga Y."/>
            <person name="Martin F.M."/>
            <person name="Grigoriev I.V."/>
            <person name="Hibbett D.S."/>
        </authorList>
    </citation>
    <scope>NUCLEOTIDE SEQUENCE [LARGE SCALE GENOMIC DNA]</scope>
    <source>
        <strain evidence="2 3">93-53</strain>
    </source>
</reference>
<name>A0A165C9M1_9APHY</name>
<protein>
    <recommendedName>
        <fullName evidence="4">Alcohol acetyltransferase</fullName>
    </recommendedName>
</protein>
<dbReference type="PANTHER" id="PTHR28037">
    <property type="entry name" value="ALCOHOL O-ACETYLTRANSFERASE 1-RELATED"/>
    <property type="match status" value="1"/>
</dbReference>
<dbReference type="Proteomes" id="UP000076871">
    <property type="component" value="Unassembled WGS sequence"/>
</dbReference>
<dbReference type="InterPro" id="IPR023213">
    <property type="entry name" value="CAT-like_dom_sf"/>
</dbReference>